<dbReference type="AlphaFoldDB" id="A0A9W6CPM5"/>
<dbReference type="InterPro" id="IPR036928">
    <property type="entry name" value="AS_sf"/>
</dbReference>
<organism evidence="2 4">
    <name type="scientific">Xanthobacter flavus</name>
    <dbReference type="NCBI Taxonomy" id="281"/>
    <lineage>
        <taxon>Bacteria</taxon>
        <taxon>Pseudomonadati</taxon>
        <taxon>Pseudomonadota</taxon>
        <taxon>Alphaproteobacteria</taxon>
        <taxon>Hyphomicrobiales</taxon>
        <taxon>Xanthobacteraceae</taxon>
        <taxon>Xanthobacter</taxon>
    </lineage>
</organism>
<sequence length="116" mass="12006">MSGADALVAFIPGPRLARPGAASGALAGLAFAVKDVMDVAGTSTGNGHPDWLATHPPAARSAVAVERLLAAGASLAGKTIADELCYSLTGENVHYGRCPCHWLRWMAHRLASRWSG</sequence>
<keyword evidence="5" id="KW-1185">Reference proteome</keyword>
<gene>
    <name evidence="3" type="ORF">GGQ86_002835</name>
    <name evidence="2" type="ORF">XFLAVUS301_27530</name>
</gene>
<evidence type="ECO:0000313" key="5">
    <source>
        <dbReference type="Proteomes" id="UP001245370"/>
    </source>
</evidence>
<dbReference type="Gene3D" id="3.90.1300.10">
    <property type="entry name" value="Amidase signature (AS) domain"/>
    <property type="match status" value="1"/>
</dbReference>
<dbReference type="EMBL" id="JAVDPY010000004">
    <property type="protein sequence ID" value="MDR6334359.1"/>
    <property type="molecule type" value="Genomic_DNA"/>
</dbReference>
<accession>A0A9W6CPM5</accession>
<evidence type="ECO:0000259" key="1">
    <source>
        <dbReference type="Pfam" id="PF01425"/>
    </source>
</evidence>
<dbReference type="Proteomes" id="UP001144397">
    <property type="component" value="Unassembled WGS sequence"/>
</dbReference>
<name>A0A9W6CPM5_XANFL</name>
<dbReference type="EMBL" id="BSDO01000003">
    <property type="protein sequence ID" value="GLI23079.1"/>
    <property type="molecule type" value="Genomic_DNA"/>
</dbReference>
<feature type="domain" description="Amidase" evidence="1">
    <location>
        <begin position="20"/>
        <end position="101"/>
    </location>
</feature>
<proteinExistence type="predicted"/>
<reference evidence="3 5" key="2">
    <citation type="submission" date="2023-07" db="EMBL/GenBank/DDBJ databases">
        <title>Genomic Encyclopedia of Type Strains, Phase IV (KMG-IV): sequencing the most valuable type-strain genomes for metagenomic binning, comparative biology and taxonomic classification.</title>
        <authorList>
            <person name="Goeker M."/>
        </authorList>
    </citation>
    <scope>NUCLEOTIDE SEQUENCE [LARGE SCALE GENOMIC DNA]</scope>
    <source>
        <strain evidence="3 5">DSM 338</strain>
    </source>
</reference>
<protein>
    <submittedName>
        <fullName evidence="3">Asp-tRNA(Asn)/Glu-tRNA(Gln) amidotransferase A subunit family amidase</fullName>
    </submittedName>
</protein>
<dbReference type="PANTHER" id="PTHR46310:SF7">
    <property type="entry name" value="AMIDASE 1"/>
    <property type="match status" value="1"/>
</dbReference>
<reference evidence="2" key="1">
    <citation type="submission" date="2022-12" db="EMBL/GenBank/DDBJ databases">
        <title>Reference genome sequencing for broad-spectrum identification of bacterial and archaeal isolates by mass spectrometry.</title>
        <authorList>
            <person name="Sekiguchi Y."/>
            <person name="Tourlousse D.M."/>
        </authorList>
    </citation>
    <scope>NUCLEOTIDE SEQUENCE</scope>
    <source>
        <strain evidence="2">301</strain>
    </source>
</reference>
<evidence type="ECO:0000313" key="3">
    <source>
        <dbReference type="EMBL" id="MDR6334359.1"/>
    </source>
</evidence>
<evidence type="ECO:0000313" key="4">
    <source>
        <dbReference type="Proteomes" id="UP001144397"/>
    </source>
</evidence>
<evidence type="ECO:0000313" key="2">
    <source>
        <dbReference type="EMBL" id="GLI23079.1"/>
    </source>
</evidence>
<dbReference type="GeneID" id="95763535"/>
<dbReference type="Pfam" id="PF01425">
    <property type="entry name" value="Amidase"/>
    <property type="match status" value="1"/>
</dbReference>
<comment type="caution">
    <text evidence="2">The sequence shown here is derived from an EMBL/GenBank/DDBJ whole genome shotgun (WGS) entry which is preliminary data.</text>
</comment>
<dbReference type="Proteomes" id="UP001245370">
    <property type="component" value="Unassembled WGS sequence"/>
</dbReference>
<dbReference type="SUPFAM" id="SSF75304">
    <property type="entry name" value="Amidase signature (AS) enzymes"/>
    <property type="match status" value="1"/>
</dbReference>
<dbReference type="RefSeq" id="WP_309298281.1">
    <property type="nucleotide sequence ID" value="NZ_BSDO01000003.1"/>
</dbReference>
<dbReference type="InterPro" id="IPR023631">
    <property type="entry name" value="Amidase_dom"/>
</dbReference>
<dbReference type="PANTHER" id="PTHR46310">
    <property type="entry name" value="AMIDASE 1"/>
    <property type="match status" value="1"/>
</dbReference>